<evidence type="ECO:0000313" key="3">
    <source>
        <dbReference type="Proteomes" id="UP000789595"/>
    </source>
</evidence>
<dbReference type="AlphaFoldDB" id="A0A7S4A2T4"/>
<dbReference type="Proteomes" id="UP000789595">
    <property type="component" value="Unassembled WGS sequence"/>
</dbReference>
<accession>A0A7S4A2T4</accession>
<dbReference type="EMBL" id="CAKKNE010000002">
    <property type="protein sequence ID" value="CAH0367718.1"/>
    <property type="molecule type" value="Genomic_DNA"/>
</dbReference>
<dbReference type="EMBL" id="HBIW01020049">
    <property type="protein sequence ID" value="CAE0701789.1"/>
    <property type="molecule type" value="Transcribed_RNA"/>
</dbReference>
<name>A0A7S4A2T4_9STRA</name>
<organism evidence="1">
    <name type="scientific">Pelagomonas calceolata</name>
    <dbReference type="NCBI Taxonomy" id="35677"/>
    <lineage>
        <taxon>Eukaryota</taxon>
        <taxon>Sar</taxon>
        <taxon>Stramenopiles</taxon>
        <taxon>Ochrophyta</taxon>
        <taxon>Pelagophyceae</taxon>
        <taxon>Pelagomonadales</taxon>
        <taxon>Pelagomonadaceae</taxon>
        <taxon>Pelagomonas</taxon>
    </lineage>
</organism>
<reference evidence="2" key="2">
    <citation type="submission" date="2021-11" db="EMBL/GenBank/DDBJ databases">
        <authorList>
            <consortium name="Genoscope - CEA"/>
            <person name="William W."/>
        </authorList>
    </citation>
    <scope>NUCLEOTIDE SEQUENCE</scope>
</reference>
<protein>
    <submittedName>
        <fullName evidence="1">Uncharacterized protein</fullName>
    </submittedName>
</protein>
<reference evidence="1" key="1">
    <citation type="submission" date="2021-01" db="EMBL/GenBank/DDBJ databases">
        <authorList>
            <person name="Corre E."/>
            <person name="Pelletier E."/>
            <person name="Niang G."/>
            <person name="Scheremetjew M."/>
            <person name="Finn R."/>
            <person name="Kale V."/>
            <person name="Holt S."/>
            <person name="Cochrane G."/>
            <person name="Meng A."/>
            <person name="Brown T."/>
            <person name="Cohen L."/>
        </authorList>
    </citation>
    <scope>NUCLEOTIDE SEQUENCE</scope>
    <source>
        <strain evidence="1">CCMP1756</strain>
    </source>
</reference>
<evidence type="ECO:0000313" key="2">
    <source>
        <dbReference type="EMBL" id="CAH0367718.1"/>
    </source>
</evidence>
<gene>
    <name evidence="1" type="ORF">PCAL00307_LOCUS17225</name>
    <name evidence="2" type="ORF">PECAL_2P07530</name>
</gene>
<keyword evidence="3" id="KW-1185">Reference proteome</keyword>
<evidence type="ECO:0000313" key="1">
    <source>
        <dbReference type="EMBL" id="CAE0701789.1"/>
    </source>
</evidence>
<sequence length="248" mass="26193">MTTTKDVLLPLATSSLACSATLIELTIPQVVRLSQPTAAPLPATPLTARLAMLPRLLGPQTALTVVQFGFIRELRDAMDRWRGPHPLHLSLSYGLVSGPCRSAAYNLLIAGTYAHHGRASPGDASLARFWRTKVVPGLAWSVLRDSGSVGGGIVVAPLVVPRDASPPVKFLGGLGCGACCGLATQLFHNAALTAGRMAEAGTRPGTLEAMRLCLAEHGASALYVNYPYRVAVIALWTGILHVADPFRR</sequence>
<dbReference type="PROSITE" id="PS51257">
    <property type="entry name" value="PROKAR_LIPOPROTEIN"/>
    <property type="match status" value="1"/>
</dbReference>
<proteinExistence type="predicted"/>